<dbReference type="Gene3D" id="1.20.1640.10">
    <property type="entry name" value="Multidrug efflux transporter AcrB transmembrane domain"/>
    <property type="match status" value="1"/>
</dbReference>
<dbReference type="SUPFAM" id="SSF82866">
    <property type="entry name" value="Multidrug efflux transporter AcrB transmembrane domain"/>
    <property type="match status" value="1"/>
</dbReference>
<feature type="compositionally biased region" description="Basic and acidic residues" evidence="10">
    <location>
        <begin position="377"/>
        <end position="388"/>
    </location>
</feature>
<keyword evidence="5 9" id="KW-0653">Protein transport</keyword>
<dbReference type="NCBIfam" id="TIGR00916">
    <property type="entry name" value="2A0604s01"/>
    <property type="match status" value="1"/>
</dbReference>
<dbReference type="PRINTS" id="PR01755">
    <property type="entry name" value="SECFTRNLCASE"/>
</dbReference>
<keyword evidence="13" id="KW-1185">Reference proteome</keyword>
<evidence type="ECO:0000256" key="10">
    <source>
        <dbReference type="SAM" id="MobiDB-lite"/>
    </source>
</evidence>
<comment type="function">
    <text evidence="9">Part of the Sec protein translocase complex. Interacts with the SecYEG preprotein conducting channel. SecDF uses the proton motive force (PMF) to complete protein translocation after the ATP-dependent function of SecA.</text>
</comment>
<dbReference type="AlphaFoldDB" id="A0A853DK58"/>
<dbReference type="InterPro" id="IPR048634">
    <property type="entry name" value="SecD_SecF_C"/>
</dbReference>
<comment type="similarity">
    <text evidence="9">Belongs to the SecD/SecF family. SecF subfamily.</text>
</comment>
<dbReference type="EMBL" id="JACCFW010000001">
    <property type="protein sequence ID" value="NYJ74545.1"/>
    <property type="molecule type" value="Genomic_DNA"/>
</dbReference>
<dbReference type="PANTHER" id="PTHR30081:SF8">
    <property type="entry name" value="PROTEIN TRANSLOCASE SUBUNIT SECF"/>
    <property type="match status" value="1"/>
</dbReference>
<dbReference type="HAMAP" id="MF_01464_B">
    <property type="entry name" value="SecF_B"/>
    <property type="match status" value="1"/>
</dbReference>
<feature type="transmembrane region" description="Helical" evidence="9">
    <location>
        <begin position="148"/>
        <end position="167"/>
    </location>
</feature>
<reference evidence="12 13" key="1">
    <citation type="submission" date="2020-07" db="EMBL/GenBank/DDBJ databases">
        <title>Sequencing the genomes of 1000 actinobacteria strains.</title>
        <authorList>
            <person name="Klenk H.-P."/>
        </authorList>
    </citation>
    <scope>NUCLEOTIDE SEQUENCE [LARGE SCALE GENOMIC DNA]</scope>
    <source>
        <strain evidence="12 13">DSM 29531</strain>
    </source>
</reference>
<dbReference type="NCBIfam" id="TIGR00966">
    <property type="entry name" value="transloc_SecF"/>
    <property type="match status" value="1"/>
</dbReference>
<feature type="transmembrane region" description="Helical" evidence="9">
    <location>
        <begin position="284"/>
        <end position="308"/>
    </location>
</feature>
<dbReference type="RefSeq" id="WP_179480504.1">
    <property type="nucleotide sequence ID" value="NZ_JACCFW010000001.1"/>
</dbReference>
<evidence type="ECO:0000259" key="11">
    <source>
        <dbReference type="Pfam" id="PF02355"/>
    </source>
</evidence>
<keyword evidence="7 9" id="KW-0811">Translocation</keyword>
<evidence type="ECO:0000256" key="8">
    <source>
        <dbReference type="ARBA" id="ARBA00023136"/>
    </source>
</evidence>
<comment type="caution">
    <text evidence="12">The sequence shown here is derived from an EMBL/GenBank/DDBJ whole genome shotgun (WGS) entry which is preliminary data.</text>
</comment>
<protein>
    <recommendedName>
        <fullName evidence="9">Protein-export membrane protein SecF</fullName>
    </recommendedName>
</protein>
<dbReference type="Pfam" id="PF07549">
    <property type="entry name" value="Sec_GG"/>
    <property type="match status" value="1"/>
</dbReference>
<feature type="transmembrane region" description="Helical" evidence="9">
    <location>
        <begin position="259"/>
        <end position="278"/>
    </location>
</feature>
<accession>A0A853DK58</accession>
<dbReference type="GO" id="GO:0015450">
    <property type="term" value="F:protein-transporting ATPase activity"/>
    <property type="evidence" value="ECO:0007669"/>
    <property type="project" value="InterPro"/>
</dbReference>
<evidence type="ECO:0000256" key="9">
    <source>
        <dbReference type="HAMAP-Rule" id="MF_01464"/>
    </source>
</evidence>
<dbReference type="GO" id="GO:0043952">
    <property type="term" value="P:protein transport by the Sec complex"/>
    <property type="evidence" value="ECO:0007669"/>
    <property type="project" value="UniProtKB-UniRule"/>
</dbReference>
<gene>
    <name evidence="9" type="primary">secF</name>
    <name evidence="12" type="ORF">HNR15_001508</name>
</gene>
<keyword evidence="4 9" id="KW-0812">Transmembrane</keyword>
<dbReference type="GO" id="GO:0065002">
    <property type="term" value="P:intracellular protein transmembrane transport"/>
    <property type="evidence" value="ECO:0007669"/>
    <property type="project" value="UniProtKB-UniRule"/>
</dbReference>
<dbReference type="InterPro" id="IPR005665">
    <property type="entry name" value="SecF_bac"/>
</dbReference>
<dbReference type="GO" id="GO:0005886">
    <property type="term" value="C:plasma membrane"/>
    <property type="evidence" value="ECO:0007669"/>
    <property type="project" value="UniProtKB-SubCell"/>
</dbReference>
<evidence type="ECO:0000256" key="3">
    <source>
        <dbReference type="ARBA" id="ARBA00022475"/>
    </source>
</evidence>
<keyword evidence="3 9" id="KW-1003">Cell membrane</keyword>
<name>A0A853DK58_9MICO</name>
<keyword evidence="6 9" id="KW-1133">Transmembrane helix</keyword>
<keyword evidence="8 9" id="KW-0472">Membrane</keyword>
<evidence type="ECO:0000256" key="7">
    <source>
        <dbReference type="ARBA" id="ARBA00023010"/>
    </source>
</evidence>
<evidence type="ECO:0000256" key="4">
    <source>
        <dbReference type="ARBA" id="ARBA00022692"/>
    </source>
</evidence>
<feature type="transmembrane region" description="Helical" evidence="9">
    <location>
        <begin position="26"/>
        <end position="44"/>
    </location>
</feature>
<evidence type="ECO:0000313" key="13">
    <source>
        <dbReference type="Proteomes" id="UP000571817"/>
    </source>
</evidence>
<dbReference type="InterPro" id="IPR022645">
    <property type="entry name" value="SecD/SecF_bac"/>
</dbReference>
<dbReference type="Pfam" id="PF02355">
    <property type="entry name" value="SecD_SecF_C"/>
    <property type="match status" value="1"/>
</dbReference>
<evidence type="ECO:0000256" key="5">
    <source>
        <dbReference type="ARBA" id="ARBA00022927"/>
    </source>
</evidence>
<evidence type="ECO:0000256" key="6">
    <source>
        <dbReference type="ARBA" id="ARBA00022989"/>
    </source>
</evidence>
<proteinExistence type="inferred from homology"/>
<dbReference type="InterPro" id="IPR022813">
    <property type="entry name" value="SecD/SecF_arch_bac"/>
</dbReference>
<dbReference type="InterPro" id="IPR022646">
    <property type="entry name" value="SecD/SecF_CS"/>
</dbReference>
<organism evidence="12 13">
    <name type="scientific">Allobranchiibius huperziae</name>
    <dbReference type="NCBI Taxonomy" id="1874116"/>
    <lineage>
        <taxon>Bacteria</taxon>
        <taxon>Bacillati</taxon>
        <taxon>Actinomycetota</taxon>
        <taxon>Actinomycetes</taxon>
        <taxon>Micrococcales</taxon>
        <taxon>Dermacoccaceae</taxon>
        <taxon>Allobranchiibius</taxon>
    </lineage>
</organism>
<sequence length="388" mass="41335">MASFSQFGNDLYTGRRQLNIVGRRRTWYAISAVFLVLALVGLFGRGLNLSLEFKGGSEVRVTGISNLSNYDARAQKAVASVTGSSANLEISKVGAKSITIDSKKVGNNTANSTEKVATAVAKEFKVPTTSVDSQFIGPSWGSQVTHKAVQALVVFLVLVSLLLGVYFRTWKMAVSALVALVHDLVLTVGIYALVGIEVSPATVIGFLTILGYSIYDTVVVFDKVRENTDEALAAGSRTYTQAANYAVNQTLVRSINTSVVALLPIAALLVVGFTVLGPGTLLDLALALFIGIAVGTYSSIFIATPLLASLRSREPQMHDLERRAHSFQSSQQAVLAEAGGAGAGEHLQGEDISGVVEPERAEAAAAARRTRVRKREVHPLAVRDSERD</sequence>
<dbReference type="PANTHER" id="PTHR30081">
    <property type="entry name" value="PROTEIN-EXPORT MEMBRANE PROTEIN SEC"/>
    <property type="match status" value="1"/>
</dbReference>
<evidence type="ECO:0000256" key="2">
    <source>
        <dbReference type="ARBA" id="ARBA00022448"/>
    </source>
</evidence>
<dbReference type="GO" id="GO:0006605">
    <property type="term" value="P:protein targeting"/>
    <property type="evidence" value="ECO:0007669"/>
    <property type="project" value="UniProtKB-UniRule"/>
</dbReference>
<feature type="region of interest" description="Disordered" evidence="10">
    <location>
        <begin position="366"/>
        <end position="388"/>
    </location>
</feature>
<dbReference type="InterPro" id="IPR055344">
    <property type="entry name" value="SecD_SecF_C_bact"/>
</dbReference>
<comment type="subcellular location">
    <subcellularLocation>
        <location evidence="1 9">Cell membrane</location>
        <topology evidence="1 9">Multi-pass membrane protein</topology>
    </subcellularLocation>
</comment>
<comment type="subunit">
    <text evidence="9">Forms a complex with SecD. Part of the essential Sec protein translocation apparatus which comprises SecA, SecYEG and auxiliary proteins SecDF. Other proteins may also be involved.</text>
</comment>
<keyword evidence="2 9" id="KW-0813">Transport</keyword>
<feature type="transmembrane region" description="Helical" evidence="9">
    <location>
        <begin position="200"/>
        <end position="221"/>
    </location>
</feature>
<evidence type="ECO:0000256" key="1">
    <source>
        <dbReference type="ARBA" id="ARBA00004651"/>
    </source>
</evidence>
<dbReference type="Proteomes" id="UP000571817">
    <property type="component" value="Unassembled WGS sequence"/>
</dbReference>
<evidence type="ECO:0000313" key="12">
    <source>
        <dbReference type="EMBL" id="NYJ74545.1"/>
    </source>
</evidence>
<feature type="transmembrane region" description="Helical" evidence="9">
    <location>
        <begin position="174"/>
        <end position="194"/>
    </location>
</feature>
<feature type="domain" description="Protein export membrane protein SecD/SecF C-terminal" evidence="11">
    <location>
        <begin position="121"/>
        <end position="312"/>
    </location>
</feature>